<dbReference type="PROSITE" id="PS00775">
    <property type="entry name" value="GLYCOSYL_HYDROL_F3"/>
    <property type="match status" value="1"/>
</dbReference>
<keyword evidence="17" id="KW-1185">Reference proteome</keyword>
<comment type="similarity">
    <text evidence="4 13">Belongs to the glycosyl hydrolase 3 family.</text>
</comment>
<dbReference type="RefSeq" id="XP_019022077.1">
    <property type="nucleotide sequence ID" value="XM_019171838.1"/>
</dbReference>
<evidence type="ECO:0000256" key="12">
    <source>
        <dbReference type="ARBA" id="ARBA00024983"/>
    </source>
</evidence>
<dbReference type="PANTHER" id="PTHR42715">
    <property type="entry name" value="BETA-GLUCOSIDASE"/>
    <property type="match status" value="1"/>
</dbReference>
<dbReference type="Gene3D" id="3.40.50.1700">
    <property type="entry name" value="Glycoside hydrolase family 3 C-terminal domain"/>
    <property type="match status" value="1"/>
</dbReference>
<evidence type="ECO:0000256" key="1">
    <source>
        <dbReference type="ARBA" id="ARBA00000448"/>
    </source>
</evidence>
<comment type="subcellular location">
    <subcellularLocation>
        <location evidence="2">Secreted</location>
    </subcellularLocation>
</comment>
<dbReference type="InterPro" id="IPR019800">
    <property type="entry name" value="Glyco_hydro_3_AS"/>
</dbReference>
<evidence type="ECO:0000256" key="14">
    <source>
        <dbReference type="SAM" id="SignalP"/>
    </source>
</evidence>
<dbReference type="Proteomes" id="UP000033140">
    <property type="component" value="Unassembled WGS sequence"/>
</dbReference>
<dbReference type="SUPFAM" id="SSF52279">
    <property type="entry name" value="Beta-D-glucan exohydrolase, C-terminal domain"/>
    <property type="match status" value="1"/>
</dbReference>
<dbReference type="UniPathway" id="UPA00696"/>
<feature type="chain" id="PRO_5002430442" description="beta-glucosidase" evidence="14">
    <location>
        <begin position="21"/>
        <end position="790"/>
    </location>
</feature>
<dbReference type="OrthoDB" id="434at2759"/>
<comment type="catalytic activity">
    <reaction evidence="1 13">
        <text>Hydrolysis of terminal, non-reducing beta-D-glucosyl residues with release of beta-D-glucose.</text>
        <dbReference type="EC" id="3.2.1.21"/>
    </reaction>
</comment>
<keyword evidence="7 13" id="KW-0378">Hydrolase</keyword>
<evidence type="ECO:0000256" key="9">
    <source>
        <dbReference type="ARBA" id="ARBA00023277"/>
    </source>
</evidence>
<comment type="function">
    <text evidence="12">Beta-glucosidases are one of a number of cellulolytic enzymes involved in the degradation of cellulosic biomass. Catalyzes the last step releasing glucose from the inhibitory cellobiose.</text>
</comment>
<dbReference type="FunFam" id="3.20.20.300:FF:000002">
    <property type="entry name" value="Probable beta-glucosidase"/>
    <property type="match status" value="1"/>
</dbReference>
<reference evidence="16 17" key="3">
    <citation type="journal article" date="2015" name="Genome Announc.">
        <title>Draft Genome Sequence of the Archiascomycetous Yeast Saitoella complicata.</title>
        <authorList>
            <person name="Yamauchi K."/>
            <person name="Kondo S."/>
            <person name="Hamamoto M."/>
            <person name="Takahashi Y."/>
            <person name="Ogura Y."/>
            <person name="Hayashi T."/>
            <person name="Nishida H."/>
        </authorList>
    </citation>
    <scope>NUCLEOTIDE SEQUENCE [LARGE SCALE GENOMIC DNA]</scope>
    <source>
        <strain evidence="16 17">NRRL Y-17804</strain>
    </source>
</reference>
<reference evidence="16 17" key="2">
    <citation type="journal article" date="2014" name="J. Gen. Appl. Microbiol.">
        <title>The early diverging ascomycetous budding yeast Saitoella complicata has three histone deacetylases belonging to the Clr6, Hos2, and Rpd3 lineages.</title>
        <authorList>
            <person name="Nishida H."/>
            <person name="Matsumoto T."/>
            <person name="Kondo S."/>
            <person name="Hamamoto M."/>
            <person name="Yoshikawa H."/>
        </authorList>
    </citation>
    <scope>NUCLEOTIDE SEQUENCE [LARGE SCALE GENOMIC DNA]</scope>
    <source>
        <strain evidence="16 17">NRRL Y-17804</strain>
    </source>
</reference>
<accession>A0A0E9NIL3</accession>
<dbReference type="InterPro" id="IPR013783">
    <property type="entry name" value="Ig-like_fold"/>
</dbReference>
<dbReference type="InterPro" id="IPR002772">
    <property type="entry name" value="Glyco_hydro_3_C"/>
</dbReference>
<dbReference type="STRING" id="698492.A0A0E9NIL3"/>
<keyword evidence="9 13" id="KW-0119">Carbohydrate metabolism</keyword>
<dbReference type="AlphaFoldDB" id="A0A0E9NIL3"/>
<dbReference type="InterPro" id="IPR050288">
    <property type="entry name" value="Cellulose_deg_GH3"/>
</dbReference>
<dbReference type="EMBL" id="BACD03000024">
    <property type="protein sequence ID" value="GAO49653.1"/>
    <property type="molecule type" value="Genomic_DNA"/>
</dbReference>
<dbReference type="GO" id="GO:0005576">
    <property type="term" value="C:extracellular region"/>
    <property type="evidence" value="ECO:0007669"/>
    <property type="project" value="UniProtKB-SubCell"/>
</dbReference>
<evidence type="ECO:0000313" key="17">
    <source>
        <dbReference type="Proteomes" id="UP000033140"/>
    </source>
</evidence>
<dbReference type="Pfam" id="PF00933">
    <property type="entry name" value="Glyco_hydro_3"/>
    <property type="match status" value="1"/>
</dbReference>
<keyword evidence="10 13" id="KW-0326">Glycosidase</keyword>
<dbReference type="SMART" id="SM01217">
    <property type="entry name" value="Fn3_like"/>
    <property type="match status" value="1"/>
</dbReference>
<dbReference type="EC" id="3.2.1.21" evidence="13"/>
<name>A0A0E9NIL3_SAICN</name>
<comment type="pathway">
    <text evidence="3 13">Glycan metabolism; cellulose degradation.</text>
</comment>
<evidence type="ECO:0000256" key="5">
    <source>
        <dbReference type="ARBA" id="ARBA00022525"/>
    </source>
</evidence>
<evidence type="ECO:0000256" key="11">
    <source>
        <dbReference type="ARBA" id="ARBA00023326"/>
    </source>
</evidence>
<dbReference type="PANTHER" id="PTHR42715:SF12">
    <property type="entry name" value="BETA-GLUCOSIDASE G-RELATED"/>
    <property type="match status" value="1"/>
</dbReference>
<evidence type="ECO:0000256" key="4">
    <source>
        <dbReference type="ARBA" id="ARBA00005336"/>
    </source>
</evidence>
<dbReference type="InterPro" id="IPR001764">
    <property type="entry name" value="Glyco_hydro_3_N"/>
</dbReference>
<dbReference type="InterPro" id="IPR036881">
    <property type="entry name" value="Glyco_hydro_3_C_sf"/>
</dbReference>
<dbReference type="PRINTS" id="PR00133">
    <property type="entry name" value="GLHYDRLASE3"/>
</dbReference>
<keyword evidence="6 14" id="KW-0732">Signal</keyword>
<comment type="caution">
    <text evidence="16">The sequence shown here is derived from an EMBL/GenBank/DDBJ whole genome shotgun (WGS) entry which is preliminary data.</text>
</comment>
<evidence type="ECO:0000313" key="16">
    <source>
        <dbReference type="EMBL" id="GAO49653.1"/>
    </source>
</evidence>
<evidence type="ECO:0000256" key="10">
    <source>
        <dbReference type="ARBA" id="ARBA00023295"/>
    </source>
</evidence>
<keyword evidence="5" id="KW-0964">Secreted</keyword>
<gene>
    <name evidence="16" type="ORF">G7K_3801-t1</name>
</gene>
<evidence type="ECO:0000256" key="6">
    <source>
        <dbReference type="ARBA" id="ARBA00022729"/>
    </source>
</evidence>
<dbReference type="FunFam" id="3.40.50.1700:FF:000003">
    <property type="entry name" value="Probable beta-glucosidase"/>
    <property type="match status" value="1"/>
</dbReference>
<dbReference type="SUPFAM" id="SSF51445">
    <property type="entry name" value="(Trans)glycosidases"/>
    <property type="match status" value="1"/>
</dbReference>
<dbReference type="GO" id="GO:0030245">
    <property type="term" value="P:cellulose catabolic process"/>
    <property type="evidence" value="ECO:0007669"/>
    <property type="project" value="UniProtKB-UniPathway"/>
</dbReference>
<proteinExistence type="inferred from homology"/>
<evidence type="ECO:0000256" key="2">
    <source>
        <dbReference type="ARBA" id="ARBA00004613"/>
    </source>
</evidence>
<dbReference type="Pfam" id="PF14310">
    <property type="entry name" value="Fn3-like"/>
    <property type="match status" value="1"/>
</dbReference>
<keyword evidence="11 13" id="KW-0624">Polysaccharide degradation</keyword>
<dbReference type="Pfam" id="PF01915">
    <property type="entry name" value="Glyco_hydro_3_C"/>
    <property type="match status" value="1"/>
</dbReference>
<keyword evidence="8" id="KW-0325">Glycoprotein</keyword>
<evidence type="ECO:0000256" key="3">
    <source>
        <dbReference type="ARBA" id="ARBA00004987"/>
    </source>
</evidence>
<feature type="signal peptide" evidence="14">
    <location>
        <begin position="1"/>
        <end position="20"/>
    </location>
</feature>
<dbReference type="Gene3D" id="3.20.20.300">
    <property type="entry name" value="Glycoside hydrolase, family 3, N-terminal domain"/>
    <property type="match status" value="1"/>
</dbReference>
<evidence type="ECO:0000256" key="8">
    <source>
        <dbReference type="ARBA" id="ARBA00023180"/>
    </source>
</evidence>
<dbReference type="GO" id="GO:0008422">
    <property type="term" value="F:beta-glucosidase activity"/>
    <property type="evidence" value="ECO:0007669"/>
    <property type="project" value="UniProtKB-EC"/>
</dbReference>
<protein>
    <recommendedName>
        <fullName evidence="13">beta-glucosidase</fullName>
        <ecNumber evidence="13">3.2.1.21</ecNumber>
    </recommendedName>
</protein>
<sequence>MLLQLSTLTLLLTSPILSTASPTINADPSFPLTTGAGGWESAYQQALALVSQMSIPEKVNLTTGIGSLGRCEGNTGSIPRLGIPELCFQDGPAGIRPTDFNSVFPAGITAASTWDRELLLQRGLALGAEWRGKGINVALAPVTGGPLGRNAAGGRFWEGFGADPYLHGAAAYETIIGWQSNGVIATAKHWIAYEQETWRNTNSGGPGAGYPFTLTNFNNTYTLSSNVSDRTMHELYMWPFAEALRAGAGAVMCSYNRINGTQACEDPYSLNHLLKTELDFQGFVMSDWGATYSTIPAVLAGEDVEMPGGDQWFGQGLIESVNNGSVPETRLNDMVTRLLTPWIFLGQNNGSYPETNYNGNTLETYNATTGEVINEHVNVQDDHAVIIKKVAEEGTILLKNTDGDRGLPLTNVKKLAMFGTDAGANPKGPNYCQQWIPGSQLCPVGASNNGTQAVGWGSGASLFPYLVDPLAAINERASQEQTFDVEWVLEDWPVGDSWATINATAHRATHCLVFVQARSGEDSDRQNFTLWDNGDNLINTVAANCPNTIVVEHVVGPVLMEEWVENENVTAILNAHLPGQESGNSLVSVLFGDVNPSGKLPYTIAKSADDYIPIFGEYVNDPQVYFSEELLLDYRRFDALNITPRYEFGFGLSYTTFSYSDLAISGSVSSGPAATPGEQNAPGGFPSLFSTALNITATVANTGDCTGAEVAQLYLGFPASANEPPRVLRGFDKISLCAGESGQVTFPVTKKDLSIWDVYSQGWQIVQGTYDVYVGASSRDIKLVSNFIVA</sequence>
<dbReference type="Gene3D" id="2.60.40.10">
    <property type="entry name" value="Immunoglobulins"/>
    <property type="match status" value="1"/>
</dbReference>
<evidence type="ECO:0000256" key="7">
    <source>
        <dbReference type="ARBA" id="ARBA00022801"/>
    </source>
</evidence>
<evidence type="ECO:0000256" key="13">
    <source>
        <dbReference type="RuleBase" id="RU361161"/>
    </source>
</evidence>
<dbReference type="InterPro" id="IPR026891">
    <property type="entry name" value="Fn3-like"/>
</dbReference>
<reference evidence="16 17" key="1">
    <citation type="journal article" date="2011" name="J. Gen. Appl. Microbiol.">
        <title>Draft genome sequencing of the enigmatic yeast Saitoella complicata.</title>
        <authorList>
            <person name="Nishida H."/>
            <person name="Hamamoto M."/>
            <person name="Sugiyama J."/>
        </authorList>
    </citation>
    <scope>NUCLEOTIDE SEQUENCE [LARGE SCALE GENOMIC DNA]</scope>
    <source>
        <strain evidence="16 17">NRRL Y-17804</strain>
    </source>
</reference>
<feature type="domain" description="Fibronectin type III-like" evidence="15">
    <location>
        <begin position="709"/>
        <end position="778"/>
    </location>
</feature>
<dbReference type="InterPro" id="IPR036962">
    <property type="entry name" value="Glyco_hydro_3_N_sf"/>
</dbReference>
<dbReference type="InterPro" id="IPR017853">
    <property type="entry name" value="GH"/>
</dbReference>
<organism evidence="16 17">
    <name type="scientific">Saitoella complicata (strain BCRC 22490 / CBS 7301 / JCM 7358 / NBRC 10748 / NRRL Y-17804)</name>
    <dbReference type="NCBI Taxonomy" id="698492"/>
    <lineage>
        <taxon>Eukaryota</taxon>
        <taxon>Fungi</taxon>
        <taxon>Dikarya</taxon>
        <taxon>Ascomycota</taxon>
        <taxon>Taphrinomycotina</taxon>
        <taxon>Taphrinomycotina incertae sedis</taxon>
        <taxon>Saitoella</taxon>
    </lineage>
</organism>
<evidence type="ECO:0000259" key="15">
    <source>
        <dbReference type="SMART" id="SM01217"/>
    </source>
</evidence>
<dbReference type="OMA" id="IDGINEN"/>